<name>U2SWH4_LEIAQ</name>
<protein>
    <recommendedName>
        <fullName evidence="1">Aminomethyltransferase C-terminal domain-containing protein</fullName>
    </recommendedName>
</protein>
<dbReference type="PANTHER" id="PTHR43757">
    <property type="entry name" value="AMINOMETHYLTRANSFERASE"/>
    <property type="match status" value="1"/>
</dbReference>
<dbReference type="Pfam" id="PF08669">
    <property type="entry name" value="GCV_T_C"/>
    <property type="match status" value="1"/>
</dbReference>
<dbReference type="InterPro" id="IPR029043">
    <property type="entry name" value="GcvT/YgfZ_C"/>
</dbReference>
<dbReference type="GO" id="GO:0005829">
    <property type="term" value="C:cytosol"/>
    <property type="evidence" value="ECO:0007669"/>
    <property type="project" value="TreeGrafter"/>
</dbReference>
<dbReference type="InterPro" id="IPR028896">
    <property type="entry name" value="GcvT/YgfZ/DmdA"/>
</dbReference>
<evidence type="ECO:0000259" key="1">
    <source>
        <dbReference type="Pfam" id="PF08669"/>
    </source>
</evidence>
<dbReference type="Gene3D" id="2.40.30.110">
    <property type="entry name" value="Aminomethyltransferase beta-barrel domains"/>
    <property type="match status" value="1"/>
</dbReference>
<dbReference type="PATRIC" id="fig|1358026.3.peg.3345"/>
<feature type="domain" description="Aminomethyltransferase C-terminal" evidence="1">
    <location>
        <begin position="4"/>
        <end position="58"/>
    </location>
</feature>
<organism evidence="2 3">
    <name type="scientific">Leifsonia aquatica ATCC 14665</name>
    <dbReference type="NCBI Taxonomy" id="1358026"/>
    <lineage>
        <taxon>Bacteria</taxon>
        <taxon>Bacillati</taxon>
        <taxon>Actinomycetota</taxon>
        <taxon>Actinomycetes</taxon>
        <taxon>Micrococcales</taxon>
        <taxon>Microbacteriaceae</taxon>
        <taxon>Leifsonia</taxon>
    </lineage>
</organism>
<gene>
    <name evidence="2" type="ORF">N136_04051</name>
</gene>
<dbReference type="PANTHER" id="PTHR43757:SF2">
    <property type="entry name" value="AMINOMETHYLTRANSFERASE, MITOCHONDRIAL"/>
    <property type="match status" value="1"/>
</dbReference>
<reference evidence="2 3" key="1">
    <citation type="submission" date="2013-08" db="EMBL/GenBank/DDBJ databases">
        <authorList>
            <person name="Weinstock G."/>
            <person name="Sodergren E."/>
            <person name="Wylie T."/>
            <person name="Fulton L."/>
            <person name="Fulton R."/>
            <person name="Fronick C."/>
            <person name="O'Laughlin M."/>
            <person name="Godfrey J."/>
            <person name="Miner T."/>
            <person name="Herter B."/>
            <person name="Appelbaum E."/>
            <person name="Cordes M."/>
            <person name="Lek S."/>
            <person name="Wollam A."/>
            <person name="Pepin K.H."/>
            <person name="Palsikar V.B."/>
            <person name="Mitreva M."/>
            <person name="Wilson R.K."/>
        </authorList>
    </citation>
    <scope>NUCLEOTIDE SEQUENCE [LARGE SCALE GENOMIC DNA]</scope>
    <source>
        <strain evidence="2 3">ATCC 14665</strain>
    </source>
</reference>
<accession>U2SWH4</accession>
<dbReference type="EMBL" id="AWVQ01000648">
    <property type="protein sequence ID" value="ERK69628.1"/>
    <property type="molecule type" value="Genomic_DNA"/>
</dbReference>
<proteinExistence type="predicted"/>
<dbReference type="SUPFAM" id="SSF101790">
    <property type="entry name" value="Aminomethyltransferase beta-barrel domain"/>
    <property type="match status" value="1"/>
</dbReference>
<sequence length="63" mass="6676">DGADEVVGVVTSGALSPTVGVPIAMAYVDPRLARPGTELHVDVRGSRLPFTVTALPFYSRKKH</sequence>
<dbReference type="AlphaFoldDB" id="U2SWH4"/>
<dbReference type="InterPro" id="IPR013977">
    <property type="entry name" value="GcvT_C"/>
</dbReference>
<evidence type="ECO:0000313" key="3">
    <source>
        <dbReference type="Proteomes" id="UP000016605"/>
    </source>
</evidence>
<evidence type="ECO:0000313" key="2">
    <source>
        <dbReference type="EMBL" id="ERK69628.1"/>
    </source>
</evidence>
<dbReference type="HOGENOM" id="CLU_2872955_0_0_11"/>
<feature type="non-terminal residue" evidence="2">
    <location>
        <position position="1"/>
    </location>
</feature>
<dbReference type="Proteomes" id="UP000016605">
    <property type="component" value="Unassembled WGS sequence"/>
</dbReference>
<comment type="caution">
    <text evidence="2">The sequence shown here is derived from an EMBL/GenBank/DDBJ whole genome shotgun (WGS) entry which is preliminary data.</text>
</comment>
<dbReference type="RefSeq" id="WP_021764748.1">
    <property type="nucleotide sequence ID" value="NZ_KI272558.1"/>
</dbReference>